<accession>A0A2Z6NBY9</accession>
<protein>
    <submittedName>
        <fullName evidence="3">Uncharacterized protein</fullName>
    </submittedName>
</protein>
<dbReference type="OrthoDB" id="1431337at2759"/>
<evidence type="ECO:0000313" key="3">
    <source>
        <dbReference type="EMBL" id="GAU41216.1"/>
    </source>
</evidence>
<feature type="coiled-coil region" evidence="1">
    <location>
        <begin position="49"/>
        <end position="76"/>
    </location>
</feature>
<evidence type="ECO:0000313" key="4">
    <source>
        <dbReference type="Proteomes" id="UP000242715"/>
    </source>
</evidence>
<evidence type="ECO:0000256" key="2">
    <source>
        <dbReference type="SAM" id="MobiDB-lite"/>
    </source>
</evidence>
<evidence type="ECO:0000256" key="1">
    <source>
        <dbReference type="SAM" id="Coils"/>
    </source>
</evidence>
<reference evidence="4" key="1">
    <citation type="journal article" date="2017" name="Front. Plant Sci.">
        <title>Climate Clever Clovers: New Paradigm to Reduce the Environmental Footprint of Ruminants by Breeding Low Methanogenic Forages Utilizing Haplotype Variation.</title>
        <authorList>
            <person name="Kaur P."/>
            <person name="Appels R."/>
            <person name="Bayer P.E."/>
            <person name="Keeble-Gagnere G."/>
            <person name="Wang J."/>
            <person name="Hirakawa H."/>
            <person name="Shirasawa K."/>
            <person name="Vercoe P."/>
            <person name="Stefanova K."/>
            <person name="Durmic Z."/>
            <person name="Nichols P."/>
            <person name="Revell C."/>
            <person name="Isobe S.N."/>
            <person name="Edwards D."/>
            <person name="Erskine W."/>
        </authorList>
    </citation>
    <scope>NUCLEOTIDE SEQUENCE [LARGE SCALE GENOMIC DNA]</scope>
    <source>
        <strain evidence="4">cv. Daliak</strain>
    </source>
</reference>
<keyword evidence="1" id="KW-0175">Coiled coil</keyword>
<sequence>MEPRSRNRSTSFSGPEDWRNRNNLNTMSISEMFSELRDTFRSSDFDLVEQTLIAREEMLKEEIEKMKRELLLSAERMEFEKLERITVEFKLGKIQEEMKKKKLMKNGNERGNVVVAKNRVVGDGDGVGLASSDSKIAGENVRILVKEMVEELEKNNHLKSSGNIDYEIEVKTEYGKSNFEVLKNRGVGDVEAAAPAELVGVLAKMKKRYVGEPGKKRSGMAILPVPFQFG</sequence>
<dbReference type="AlphaFoldDB" id="A0A2Z6NBY9"/>
<keyword evidence="4" id="KW-1185">Reference proteome</keyword>
<gene>
    <name evidence="3" type="ORF">TSUD_128920</name>
</gene>
<organism evidence="3 4">
    <name type="scientific">Trifolium subterraneum</name>
    <name type="common">Subterranean clover</name>
    <dbReference type="NCBI Taxonomy" id="3900"/>
    <lineage>
        <taxon>Eukaryota</taxon>
        <taxon>Viridiplantae</taxon>
        <taxon>Streptophyta</taxon>
        <taxon>Embryophyta</taxon>
        <taxon>Tracheophyta</taxon>
        <taxon>Spermatophyta</taxon>
        <taxon>Magnoliopsida</taxon>
        <taxon>eudicotyledons</taxon>
        <taxon>Gunneridae</taxon>
        <taxon>Pentapetalae</taxon>
        <taxon>rosids</taxon>
        <taxon>fabids</taxon>
        <taxon>Fabales</taxon>
        <taxon>Fabaceae</taxon>
        <taxon>Papilionoideae</taxon>
        <taxon>50 kb inversion clade</taxon>
        <taxon>NPAAA clade</taxon>
        <taxon>Hologalegina</taxon>
        <taxon>IRL clade</taxon>
        <taxon>Trifolieae</taxon>
        <taxon>Trifolium</taxon>
    </lineage>
</organism>
<proteinExistence type="predicted"/>
<name>A0A2Z6NBY9_TRISU</name>
<dbReference type="Proteomes" id="UP000242715">
    <property type="component" value="Unassembled WGS sequence"/>
</dbReference>
<feature type="region of interest" description="Disordered" evidence="2">
    <location>
        <begin position="1"/>
        <end position="21"/>
    </location>
</feature>
<dbReference type="EMBL" id="DF973852">
    <property type="protein sequence ID" value="GAU41216.1"/>
    <property type="molecule type" value="Genomic_DNA"/>
</dbReference>